<protein>
    <submittedName>
        <fullName evidence="1">Uncharacterized protein</fullName>
    </submittedName>
</protein>
<evidence type="ECO:0000313" key="1">
    <source>
        <dbReference type="EMBL" id="XDV59119.1"/>
    </source>
</evidence>
<dbReference type="EMBL" id="CP165734">
    <property type="protein sequence ID" value="XDV59119.1"/>
    <property type="molecule type" value="Genomic_DNA"/>
</dbReference>
<organism evidence="1">
    <name type="scientific">Bradyrhizobium sp. LLZ17</name>
    <dbReference type="NCBI Taxonomy" id="3239388"/>
    <lineage>
        <taxon>Bacteria</taxon>
        <taxon>Pseudomonadati</taxon>
        <taxon>Pseudomonadota</taxon>
        <taxon>Alphaproteobacteria</taxon>
        <taxon>Hyphomicrobiales</taxon>
        <taxon>Nitrobacteraceae</taxon>
        <taxon>Bradyrhizobium</taxon>
    </lineage>
</organism>
<dbReference type="RefSeq" id="WP_369723658.1">
    <property type="nucleotide sequence ID" value="NZ_CP165734.1"/>
</dbReference>
<name>A0AB39XMB0_9BRAD</name>
<dbReference type="AlphaFoldDB" id="A0AB39XMB0"/>
<accession>A0AB39XMB0</accession>
<gene>
    <name evidence="1" type="ORF">AB8Z38_06740</name>
</gene>
<sequence>MADDPRNYIEQTQARAVAYEGKELSPDEMAKHFAKAEMDERVNILDQLDRDMSGGELNLNEAARLHGYVKALQGMHHTLRKVGR</sequence>
<reference evidence="1" key="1">
    <citation type="submission" date="2024-08" db="EMBL/GenBank/DDBJ databases">
        <authorList>
            <person name="Chaddad Z."/>
            <person name="Lamrabet M."/>
            <person name="Bouhnik O."/>
            <person name="Alami S."/>
            <person name="Wipf D."/>
            <person name="Courty P.E."/>
            <person name="Missbah El Idrissi M."/>
        </authorList>
    </citation>
    <scope>NUCLEOTIDE SEQUENCE</scope>
    <source>
        <strain evidence="1">LLZ17</strain>
    </source>
</reference>
<proteinExistence type="predicted"/>